<reference evidence="24" key="1">
    <citation type="submission" date="2016-10" db="EMBL/GenBank/DDBJ databases">
        <authorList>
            <person name="Varghese N."/>
            <person name="Submissions S."/>
        </authorList>
    </citation>
    <scope>NUCLEOTIDE SEQUENCE [LARGE SCALE GENOMIC DNA]</scope>
    <source>
        <strain evidence="24">DSM 13078</strain>
    </source>
</reference>
<keyword evidence="14" id="KW-0333">Golgi apparatus</keyword>
<evidence type="ECO:0000256" key="12">
    <source>
        <dbReference type="ARBA" id="ARBA00022824"/>
    </source>
</evidence>
<evidence type="ECO:0000256" key="20">
    <source>
        <dbReference type="ARBA" id="ARBA00033328"/>
    </source>
</evidence>
<dbReference type="Gene3D" id="3.50.30.30">
    <property type="match status" value="1"/>
</dbReference>
<keyword evidence="8" id="KW-0645">Protease</keyword>
<evidence type="ECO:0000256" key="15">
    <source>
        <dbReference type="ARBA" id="ARBA00023049"/>
    </source>
</evidence>
<dbReference type="InterPro" id="IPR007484">
    <property type="entry name" value="Peptidase_M28"/>
</dbReference>
<evidence type="ECO:0000256" key="3">
    <source>
        <dbReference type="ARBA" id="ARBA00004555"/>
    </source>
</evidence>
<dbReference type="InterPro" id="IPR039866">
    <property type="entry name" value="CPQ"/>
</dbReference>
<name>A0A1I1HZ25_NATHA</name>
<keyword evidence="13" id="KW-0862">Zinc</keyword>
<dbReference type="GO" id="GO:0070573">
    <property type="term" value="F:metallodipeptidase activity"/>
    <property type="evidence" value="ECO:0007669"/>
    <property type="project" value="InterPro"/>
</dbReference>
<comment type="subcellular location">
    <subcellularLocation>
        <location evidence="1">Endoplasmic reticulum</location>
    </subcellularLocation>
    <subcellularLocation>
        <location evidence="3">Golgi apparatus</location>
    </subcellularLocation>
    <subcellularLocation>
        <location evidence="2">Lysosome</location>
    </subcellularLocation>
    <subcellularLocation>
        <location evidence="4">Secreted</location>
    </subcellularLocation>
</comment>
<keyword evidence="12" id="KW-0256">Endoplasmic reticulum</keyword>
<dbReference type="SUPFAM" id="SSF52025">
    <property type="entry name" value="PA domain"/>
    <property type="match status" value="1"/>
</dbReference>
<dbReference type="GO" id="GO:0046872">
    <property type="term" value="F:metal ion binding"/>
    <property type="evidence" value="ECO:0007669"/>
    <property type="project" value="UniProtKB-KW"/>
</dbReference>
<accession>A0A1I1HZ25</accession>
<dbReference type="PANTHER" id="PTHR12053">
    <property type="entry name" value="PROTEASE FAMILY M28 PLASMA GLUTAMATE CARBOXYPEPTIDASE-RELATED"/>
    <property type="match status" value="1"/>
</dbReference>
<keyword evidence="9" id="KW-0479">Metal-binding</keyword>
<keyword evidence="15" id="KW-0482">Metalloprotease</keyword>
<sequence length="464" mass="49958">MTFLPTSVIGEAYTDTTAWNLLADLSDLDDRMPGHEGERIGADLIADAFREAGLEDVTKTSFPIPGWWRGTASLSVHHGRRDSTFADSHELVELPGTPSGEVTGEIVDMGYGLPEDFEGVDLSGSIAMASSLTPDDYGRWVHRSEKYSYAAESGAEAFLFYNHIEGALPPTGGIGRVDGPGPIPAVGLSKEVGVRLARHCEDAEGDSGIEATLSVEARNEPATSANVEAVVGPDTEEEVLFTAHVDAHDVGTGANDNGFGSALVVGVARILASIEEDLETRVRLVVFGAEETGLYGSYYWTHTHDLDRVKCVVNADGAGYSRNLEIHTHGIEAIGEAFAEVSDEFAIPIEIEDGLRPHSDHWPFVQRGVAGAQARSRSDGSGRGWGHTHGDTFDKLDPRDLRDLSVLSAAGVAKLAEVDRPVEARPSDEIRAEAIEEGYDVGMKATATWPWGEPRPWPWSDRTE</sequence>
<dbReference type="GO" id="GO:0005576">
    <property type="term" value="C:extracellular region"/>
    <property type="evidence" value="ECO:0007669"/>
    <property type="project" value="UniProtKB-SubCell"/>
</dbReference>
<evidence type="ECO:0000256" key="2">
    <source>
        <dbReference type="ARBA" id="ARBA00004371"/>
    </source>
</evidence>
<evidence type="ECO:0000256" key="17">
    <source>
        <dbReference type="ARBA" id="ARBA00023180"/>
    </source>
</evidence>
<evidence type="ECO:0000256" key="1">
    <source>
        <dbReference type="ARBA" id="ARBA00004240"/>
    </source>
</evidence>
<dbReference type="Gene3D" id="3.40.630.10">
    <property type="entry name" value="Zn peptidases"/>
    <property type="match status" value="1"/>
</dbReference>
<dbReference type="CDD" id="cd04819">
    <property type="entry name" value="PA_2"/>
    <property type="match status" value="1"/>
</dbReference>
<organism evidence="23 24">
    <name type="scientific">Natronobacterium haloterrestre</name>
    <name type="common">Halobiforma haloterrestris</name>
    <dbReference type="NCBI Taxonomy" id="148448"/>
    <lineage>
        <taxon>Archaea</taxon>
        <taxon>Methanobacteriati</taxon>
        <taxon>Methanobacteriota</taxon>
        <taxon>Stenosarchaea group</taxon>
        <taxon>Halobacteria</taxon>
        <taxon>Halobacteriales</taxon>
        <taxon>Natrialbaceae</taxon>
        <taxon>Natronobacterium</taxon>
    </lineage>
</organism>
<evidence type="ECO:0000256" key="14">
    <source>
        <dbReference type="ARBA" id="ARBA00023034"/>
    </source>
</evidence>
<comment type="subunit">
    <text evidence="19">Homodimer. The monomeric form is inactive while the homodimer is active.</text>
</comment>
<dbReference type="Pfam" id="PF04389">
    <property type="entry name" value="Peptidase_M28"/>
    <property type="match status" value="1"/>
</dbReference>
<dbReference type="GO" id="GO:0006508">
    <property type="term" value="P:proteolysis"/>
    <property type="evidence" value="ECO:0007669"/>
    <property type="project" value="UniProtKB-KW"/>
</dbReference>
<keyword evidence="17" id="KW-0325">Glycoprotein</keyword>
<dbReference type="InterPro" id="IPR046450">
    <property type="entry name" value="PA_dom_sf"/>
</dbReference>
<evidence type="ECO:0000313" key="23">
    <source>
        <dbReference type="EMBL" id="SFC26713.1"/>
    </source>
</evidence>
<dbReference type="AlphaFoldDB" id="A0A1I1HZ25"/>
<keyword evidence="7 23" id="KW-0121">Carboxypeptidase</keyword>
<evidence type="ECO:0000256" key="6">
    <source>
        <dbReference type="ARBA" id="ARBA00022525"/>
    </source>
</evidence>
<gene>
    <name evidence="23" type="ORF">SAMN05444422_106140</name>
</gene>
<keyword evidence="11" id="KW-0378">Hydrolase</keyword>
<keyword evidence="16" id="KW-0865">Zymogen</keyword>
<keyword evidence="24" id="KW-1185">Reference proteome</keyword>
<dbReference type="PANTHER" id="PTHR12053:SF3">
    <property type="entry name" value="CARBOXYPEPTIDASE Q"/>
    <property type="match status" value="1"/>
</dbReference>
<keyword evidence="10" id="KW-0732">Signal</keyword>
<dbReference type="Proteomes" id="UP000199161">
    <property type="component" value="Unassembled WGS sequence"/>
</dbReference>
<dbReference type="SUPFAM" id="SSF53187">
    <property type="entry name" value="Zn-dependent exopeptidases"/>
    <property type="match status" value="1"/>
</dbReference>
<feature type="domain" description="PA" evidence="21">
    <location>
        <begin position="102"/>
        <end position="196"/>
    </location>
</feature>
<evidence type="ECO:0000256" key="4">
    <source>
        <dbReference type="ARBA" id="ARBA00004613"/>
    </source>
</evidence>
<evidence type="ECO:0000313" key="24">
    <source>
        <dbReference type="Proteomes" id="UP000199161"/>
    </source>
</evidence>
<evidence type="ECO:0000256" key="16">
    <source>
        <dbReference type="ARBA" id="ARBA00023145"/>
    </source>
</evidence>
<dbReference type="EMBL" id="FOKW01000006">
    <property type="protein sequence ID" value="SFC26713.1"/>
    <property type="molecule type" value="Genomic_DNA"/>
</dbReference>
<evidence type="ECO:0000256" key="9">
    <source>
        <dbReference type="ARBA" id="ARBA00022723"/>
    </source>
</evidence>
<feature type="domain" description="Peptidase M28" evidence="22">
    <location>
        <begin position="226"/>
        <end position="405"/>
    </location>
</feature>
<keyword evidence="18" id="KW-0458">Lysosome</keyword>
<keyword evidence="6" id="KW-0964">Secreted</keyword>
<evidence type="ECO:0000259" key="22">
    <source>
        <dbReference type="Pfam" id="PF04389"/>
    </source>
</evidence>
<evidence type="ECO:0000256" key="10">
    <source>
        <dbReference type="ARBA" id="ARBA00022729"/>
    </source>
</evidence>
<dbReference type="Pfam" id="PF02225">
    <property type="entry name" value="PA"/>
    <property type="match status" value="1"/>
</dbReference>
<evidence type="ECO:0000256" key="7">
    <source>
        <dbReference type="ARBA" id="ARBA00022645"/>
    </source>
</evidence>
<evidence type="ECO:0000256" key="13">
    <source>
        <dbReference type="ARBA" id="ARBA00022833"/>
    </source>
</evidence>
<dbReference type="GO" id="GO:0004180">
    <property type="term" value="F:carboxypeptidase activity"/>
    <property type="evidence" value="ECO:0007669"/>
    <property type="project" value="UniProtKB-KW"/>
</dbReference>
<evidence type="ECO:0000259" key="21">
    <source>
        <dbReference type="Pfam" id="PF02225"/>
    </source>
</evidence>
<evidence type="ECO:0000256" key="5">
    <source>
        <dbReference type="ARBA" id="ARBA00014116"/>
    </source>
</evidence>
<evidence type="ECO:0000256" key="18">
    <source>
        <dbReference type="ARBA" id="ARBA00023228"/>
    </source>
</evidence>
<dbReference type="RefSeq" id="WP_089788484.1">
    <property type="nucleotide sequence ID" value="NZ_FOKW01000006.1"/>
</dbReference>
<dbReference type="OrthoDB" id="18376at2157"/>
<dbReference type="GO" id="GO:0005764">
    <property type="term" value="C:lysosome"/>
    <property type="evidence" value="ECO:0007669"/>
    <property type="project" value="UniProtKB-SubCell"/>
</dbReference>
<evidence type="ECO:0000256" key="19">
    <source>
        <dbReference type="ARBA" id="ARBA00025833"/>
    </source>
</evidence>
<proteinExistence type="predicted"/>
<evidence type="ECO:0000256" key="8">
    <source>
        <dbReference type="ARBA" id="ARBA00022670"/>
    </source>
</evidence>
<protein>
    <recommendedName>
        <fullName evidence="5">Carboxypeptidase Q</fullName>
    </recommendedName>
    <alternativeName>
        <fullName evidence="20">Plasma glutamate carboxypeptidase</fullName>
    </alternativeName>
</protein>
<dbReference type="InterPro" id="IPR003137">
    <property type="entry name" value="PA_domain"/>
</dbReference>
<evidence type="ECO:0000256" key="11">
    <source>
        <dbReference type="ARBA" id="ARBA00022801"/>
    </source>
</evidence>